<dbReference type="PRINTS" id="PR01703">
    <property type="entry name" value="MNSODISMTASE"/>
</dbReference>
<dbReference type="SUPFAM" id="SSF46609">
    <property type="entry name" value="Fe,Mn superoxide dismutase (SOD), N-terminal domain"/>
    <property type="match status" value="1"/>
</dbReference>
<dbReference type="PIRSF" id="PIRSF000349">
    <property type="entry name" value="SODismutase"/>
    <property type="match status" value="1"/>
</dbReference>
<evidence type="ECO:0000256" key="1">
    <source>
        <dbReference type="ARBA" id="ARBA00002170"/>
    </source>
</evidence>
<dbReference type="Proteomes" id="UP000037179">
    <property type="component" value="Unassembled WGS sequence"/>
</dbReference>
<dbReference type="InterPro" id="IPR001189">
    <property type="entry name" value="Mn/Fe_SOD"/>
</dbReference>
<feature type="binding site" evidence="7">
    <location>
        <position position="41"/>
    </location>
    <ligand>
        <name>Mn(2+)</name>
        <dbReference type="ChEBI" id="CHEBI:29035"/>
    </ligand>
</feature>
<sequence>MPRAHGPDTERDIVAVYTLPELDYDYSALEPFISGQINEIHHTKHHAAYVAGVNAALEKLEEARAKDDHAAIFLNEKNLAFHLGGHVNHSIWWKSLSKDGGDKPVGDLAAAVDEEFGSFDKFVAQFSAAANGLQGSGWAWLGYDTLGNKLLTFQLTDQQGNVPLGIIPLLGLDMWEHAFYLQYKNVKADYVKAFWNVVNWAEIQERYTKAVNQGKGLIFG</sequence>
<evidence type="ECO:0000256" key="4">
    <source>
        <dbReference type="ARBA" id="ARBA00022723"/>
    </source>
</evidence>
<evidence type="ECO:0000259" key="9">
    <source>
        <dbReference type="Pfam" id="PF00081"/>
    </source>
</evidence>
<evidence type="ECO:0000256" key="3">
    <source>
        <dbReference type="ARBA" id="ARBA00012682"/>
    </source>
</evidence>
<name>A0ABC8AL50_9NOCA</name>
<comment type="catalytic activity">
    <reaction evidence="6 8">
        <text>2 superoxide + 2 H(+) = H2O2 + O2</text>
        <dbReference type="Rhea" id="RHEA:20696"/>
        <dbReference type="ChEBI" id="CHEBI:15378"/>
        <dbReference type="ChEBI" id="CHEBI:15379"/>
        <dbReference type="ChEBI" id="CHEBI:16240"/>
        <dbReference type="ChEBI" id="CHEBI:18421"/>
        <dbReference type="EC" id="1.15.1.1"/>
    </reaction>
</comment>
<dbReference type="Pfam" id="PF02777">
    <property type="entry name" value="Sod_Fe_C"/>
    <property type="match status" value="1"/>
</dbReference>
<feature type="binding site" evidence="7">
    <location>
        <position position="89"/>
    </location>
    <ligand>
        <name>Mn(2+)</name>
        <dbReference type="ChEBI" id="CHEBI:29035"/>
    </ligand>
</feature>
<dbReference type="KEGG" id="nsr:NS506_00701"/>
<feature type="binding site" evidence="7">
    <location>
        <position position="177"/>
    </location>
    <ligand>
        <name>Mn(2+)</name>
        <dbReference type="ChEBI" id="CHEBI:29035"/>
    </ligand>
</feature>
<keyword evidence="13" id="KW-1185">Reference proteome</keyword>
<dbReference type="InterPro" id="IPR019832">
    <property type="entry name" value="Mn/Fe_SOD_C"/>
</dbReference>
<dbReference type="FunFam" id="1.10.287.990:FF:000001">
    <property type="entry name" value="Superoxide dismutase"/>
    <property type="match status" value="1"/>
</dbReference>
<evidence type="ECO:0000256" key="8">
    <source>
        <dbReference type="RuleBase" id="RU000414"/>
    </source>
</evidence>
<comment type="similarity">
    <text evidence="2 8">Belongs to the iron/manganese superoxide dismutase family.</text>
</comment>
<feature type="domain" description="Manganese/iron superoxide dismutase C-terminal" evidence="10">
    <location>
        <begin position="105"/>
        <end position="206"/>
    </location>
</feature>
<dbReference type="InterPro" id="IPR019831">
    <property type="entry name" value="Mn/Fe_SOD_N"/>
</dbReference>
<organism evidence="11 14">
    <name type="scientific">Nocardia seriolae</name>
    <dbReference type="NCBI Taxonomy" id="37332"/>
    <lineage>
        <taxon>Bacteria</taxon>
        <taxon>Bacillati</taxon>
        <taxon>Actinomycetota</taxon>
        <taxon>Actinomycetes</taxon>
        <taxon>Mycobacteriales</taxon>
        <taxon>Nocardiaceae</taxon>
        <taxon>Nocardia</taxon>
    </lineage>
</organism>
<comment type="function">
    <text evidence="1">Destroys superoxide anion radicals which are normally produced within the cells and which are toxic to biological systems.</text>
</comment>
<dbReference type="FunFam" id="3.55.40.20:FF:000004">
    <property type="entry name" value="Superoxide dismutase [Fe]"/>
    <property type="match status" value="1"/>
</dbReference>
<keyword evidence="4 7" id="KW-0479">Metal-binding</keyword>
<dbReference type="PANTHER" id="PTHR11404">
    <property type="entry name" value="SUPEROXIDE DISMUTASE 2"/>
    <property type="match status" value="1"/>
</dbReference>
<dbReference type="EMBL" id="BBYQ01000006">
    <property type="protein sequence ID" value="GAP26413.1"/>
    <property type="molecule type" value="Genomic_DNA"/>
</dbReference>
<dbReference type="EMBL" id="CP017839">
    <property type="protein sequence ID" value="APA94780.1"/>
    <property type="molecule type" value="Genomic_DNA"/>
</dbReference>
<reference evidence="11 14" key="3">
    <citation type="submission" date="2016-10" db="EMBL/GenBank/DDBJ databases">
        <title>Genome sequence of Nocardia seriolae strain EM150506, isolated from Anguila japonica.</title>
        <authorList>
            <person name="Han H.-J."/>
        </authorList>
    </citation>
    <scope>NUCLEOTIDE SEQUENCE [LARGE SCALE GENOMIC DNA]</scope>
    <source>
        <strain evidence="11 14">EM150506</strain>
    </source>
</reference>
<protein>
    <recommendedName>
        <fullName evidence="3 8">Superoxide dismutase</fullName>
        <ecNumber evidence="3 8">1.15.1.1</ecNumber>
    </recommendedName>
</protein>
<feature type="domain" description="Manganese/iron superoxide dismutase N-terminal" evidence="9">
    <location>
        <begin position="17"/>
        <end position="97"/>
    </location>
</feature>
<gene>
    <name evidence="11" type="primary">sod2</name>
    <name evidence="11" type="ORF">NS506_00701</name>
    <name evidence="12" type="ORF">NSK11_contig00006-0009</name>
</gene>
<proteinExistence type="inferred from homology"/>
<evidence type="ECO:0000256" key="5">
    <source>
        <dbReference type="ARBA" id="ARBA00023002"/>
    </source>
</evidence>
<evidence type="ECO:0000313" key="11">
    <source>
        <dbReference type="EMBL" id="APA94780.1"/>
    </source>
</evidence>
<reference evidence="13" key="1">
    <citation type="submission" date="2015-07" db="EMBL/GenBank/DDBJ databases">
        <title>Nocardia seriolae U-1 whole genome shotgun sequence.</title>
        <authorList>
            <person name="Imajoh M."/>
            <person name="Fukumoto Y."/>
            <person name="Sukeda M."/>
            <person name="Yamane J."/>
            <person name="Yamasaki K."/>
            <person name="Shimizu M."/>
            <person name="Ohnishi K."/>
            <person name="Oshima S."/>
        </authorList>
    </citation>
    <scope>NUCLEOTIDE SEQUENCE [LARGE SCALE GENOMIC DNA]</scope>
    <source>
        <strain evidence="13">U-1</strain>
    </source>
</reference>
<evidence type="ECO:0000256" key="2">
    <source>
        <dbReference type="ARBA" id="ARBA00008714"/>
    </source>
</evidence>
<dbReference type="GO" id="GO:0046872">
    <property type="term" value="F:metal ion binding"/>
    <property type="evidence" value="ECO:0007669"/>
    <property type="project" value="UniProtKB-KW"/>
</dbReference>
<keyword evidence="5 8" id="KW-0560">Oxidoreductase</keyword>
<dbReference type="InterPro" id="IPR050265">
    <property type="entry name" value="Fe/Mn_Superoxide_Dismutase"/>
</dbReference>
<dbReference type="Gene3D" id="3.55.40.20">
    <property type="entry name" value="Iron/manganese superoxide dismutase, C-terminal domain"/>
    <property type="match status" value="1"/>
</dbReference>
<evidence type="ECO:0000259" key="10">
    <source>
        <dbReference type="Pfam" id="PF02777"/>
    </source>
</evidence>
<reference evidence="12 13" key="2">
    <citation type="journal article" date="2016" name="Genome Announc.">
        <title>Draft Genome Sequence of Erythromycin- and Oxytetracycline-Sensitive Nocardia seriolae Strain U-1 (NBRC 110359).</title>
        <authorList>
            <person name="Imajoh M."/>
            <person name="Sukeda M."/>
            <person name="Shimizu M."/>
            <person name="Yamane J."/>
            <person name="Ohnishi K."/>
            <person name="Oshima S."/>
        </authorList>
    </citation>
    <scope>NUCLEOTIDE SEQUENCE [LARGE SCALE GENOMIC DNA]</scope>
    <source>
        <strain evidence="12 13">U-1</strain>
    </source>
</reference>
<dbReference type="AlphaFoldDB" id="A0ABC8AL50"/>
<evidence type="ECO:0000256" key="7">
    <source>
        <dbReference type="PIRSR" id="PIRSR000349-1"/>
    </source>
</evidence>
<feature type="binding site" evidence="7">
    <location>
        <position position="173"/>
    </location>
    <ligand>
        <name>Mn(2+)</name>
        <dbReference type="ChEBI" id="CHEBI:29035"/>
    </ligand>
</feature>
<dbReference type="Gene3D" id="1.10.287.990">
    <property type="entry name" value="Fe,Mn superoxide dismutase (SOD) domain"/>
    <property type="match status" value="1"/>
</dbReference>
<comment type="function">
    <text evidence="8">Destroys radicals which are normally produced within the cells and which are toxic to biological systems.</text>
</comment>
<evidence type="ECO:0000313" key="12">
    <source>
        <dbReference type="EMBL" id="GAP26413.1"/>
    </source>
</evidence>
<evidence type="ECO:0000256" key="6">
    <source>
        <dbReference type="ARBA" id="ARBA00049204"/>
    </source>
</evidence>
<evidence type="ECO:0000313" key="13">
    <source>
        <dbReference type="Proteomes" id="UP000037179"/>
    </source>
</evidence>
<dbReference type="EC" id="1.15.1.1" evidence="3 8"/>
<dbReference type="PANTHER" id="PTHR11404:SF6">
    <property type="entry name" value="SUPEROXIDE DISMUTASE [MN], MITOCHONDRIAL"/>
    <property type="match status" value="1"/>
</dbReference>
<dbReference type="Pfam" id="PF00081">
    <property type="entry name" value="Sod_Fe_N"/>
    <property type="match status" value="1"/>
</dbReference>
<dbReference type="InterPro" id="IPR036324">
    <property type="entry name" value="Mn/Fe_SOD_N_sf"/>
</dbReference>
<dbReference type="InterPro" id="IPR019833">
    <property type="entry name" value="Mn/Fe_SOD_BS"/>
</dbReference>
<accession>A0ABC8AL50</accession>
<evidence type="ECO:0000313" key="14">
    <source>
        <dbReference type="Proteomes" id="UP000180166"/>
    </source>
</evidence>
<dbReference type="Proteomes" id="UP000180166">
    <property type="component" value="Chromosome"/>
</dbReference>
<dbReference type="InterPro" id="IPR036314">
    <property type="entry name" value="SOD_C_sf"/>
</dbReference>
<dbReference type="SUPFAM" id="SSF54719">
    <property type="entry name" value="Fe,Mn superoxide dismutase (SOD), C-terminal domain"/>
    <property type="match status" value="1"/>
</dbReference>
<dbReference type="PROSITE" id="PS00088">
    <property type="entry name" value="SOD_MN"/>
    <property type="match status" value="1"/>
</dbReference>
<dbReference type="GO" id="GO:0004784">
    <property type="term" value="F:superoxide dismutase activity"/>
    <property type="evidence" value="ECO:0007669"/>
    <property type="project" value="UniProtKB-EC"/>
</dbReference>